<comment type="caution">
    <text evidence="3">The sequence shown here is derived from an EMBL/GenBank/DDBJ whole genome shotgun (WGS) entry which is preliminary data.</text>
</comment>
<dbReference type="RefSeq" id="WP_115536396.1">
    <property type="nucleotide sequence ID" value="NZ_QRGA01000016.1"/>
</dbReference>
<feature type="compositionally biased region" description="Polar residues" evidence="1">
    <location>
        <begin position="206"/>
        <end position="219"/>
    </location>
</feature>
<feature type="region of interest" description="Disordered" evidence="1">
    <location>
        <begin position="330"/>
        <end position="376"/>
    </location>
</feature>
<keyword evidence="4" id="KW-1185">Reference proteome</keyword>
<evidence type="ECO:0000256" key="1">
    <source>
        <dbReference type="SAM" id="MobiDB-lite"/>
    </source>
</evidence>
<feature type="region of interest" description="Disordered" evidence="1">
    <location>
        <begin position="199"/>
        <end position="219"/>
    </location>
</feature>
<dbReference type="InterPro" id="IPR025295">
    <property type="entry name" value="eCIS_core_dom"/>
</dbReference>
<dbReference type="Proteomes" id="UP000256838">
    <property type="component" value="Unassembled WGS sequence"/>
</dbReference>
<dbReference type="OrthoDB" id="292792at2"/>
<dbReference type="AlphaFoldDB" id="A0A3D8JSB6"/>
<dbReference type="EMBL" id="QRGA01000016">
    <property type="protein sequence ID" value="RDU96013.1"/>
    <property type="molecule type" value="Genomic_DNA"/>
</dbReference>
<protein>
    <submittedName>
        <fullName evidence="3">DUF4157 domain-containing protein</fullName>
    </submittedName>
</protein>
<name>A0A3D8JSB6_9BURK</name>
<dbReference type="Pfam" id="PF13699">
    <property type="entry name" value="eCIS_core"/>
    <property type="match status" value="1"/>
</dbReference>
<organism evidence="3 4">
    <name type="scientific">Trinickia dinghuensis</name>
    <dbReference type="NCBI Taxonomy" id="2291023"/>
    <lineage>
        <taxon>Bacteria</taxon>
        <taxon>Pseudomonadati</taxon>
        <taxon>Pseudomonadota</taxon>
        <taxon>Betaproteobacteria</taxon>
        <taxon>Burkholderiales</taxon>
        <taxon>Burkholderiaceae</taxon>
        <taxon>Trinickia</taxon>
    </lineage>
</organism>
<feature type="compositionally biased region" description="Low complexity" evidence="1">
    <location>
        <begin position="354"/>
        <end position="373"/>
    </location>
</feature>
<proteinExistence type="predicted"/>
<feature type="domain" description="eCIS core" evidence="2">
    <location>
        <begin position="108"/>
        <end position="173"/>
    </location>
</feature>
<feature type="region of interest" description="Disordered" evidence="1">
    <location>
        <begin position="1"/>
        <end position="33"/>
    </location>
</feature>
<gene>
    <name evidence="3" type="ORF">DWV00_25530</name>
</gene>
<reference evidence="3 4" key="1">
    <citation type="submission" date="2018-08" db="EMBL/GenBank/DDBJ databases">
        <title>Paraburkholderia sp. DHOM06 isolated from forest soil.</title>
        <authorList>
            <person name="Gao Z.-H."/>
            <person name="Qiu L.-H."/>
        </authorList>
    </citation>
    <scope>NUCLEOTIDE SEQUENCE [LARGE SCALE GENOMIC DNA]</scope>
    <source>
        <strain evidence="3 4">DHOM06</strain>
    </source>
</reference>
<evidence type="ECO:0000313" key="3">
    <source>
        <dbReference type="EMBL" id="RDU96013.1"/>
    </source>
</evidence>
<sequence>MRAPLQSRNDADAVQTEAAGTETHERMSVDNRPAAVAQRKLTDMTNNSPRMLQQRALGDAIHNSPQLVAQRHKINTLFGGIVQRHEDGTIPAQLSPVQRDENPNNTGLPNQLKSGIESLSGMSMDHVKVHYNSDKPAQLQAHAYAQGSEIHVGPGQERHLPHEAWHIVQQAQGRVRPTLQTKAGAVNDDPSLEKEADVMGEKAAQRHQQLENSSPAATQLKQRTEMTSVASAATMRGTSMTAQLGAASSHAPMQFTREGEEYFNNALNLLCRHEPKVAAAANYLRGEFYKGVFDAAIAKKDLLSVLRKTAAQSAPPMALSGMASASSAASSSSSSAASSSPHIPAPAKRDGPVSGAAAAAGSAAGAPEHSSGAHNIVSHGADETHVLIPKYLAIKNLFRGDSRLQAVIKETGFRPGEKPAGYVAKLAAYLRTRSSAEAEKDARTMIARESGQDINNNDDGKKRPPTDLVHSLTKIEIEGGKKIILLNYVCSGPETGAGTTSYLIKVDEIFTCISASPTTGLYASPSGAQIVAVAQSAKSTGTVKFTEYDFLTPIPADKIYYASNDKGKTQVNNGNSWFRVTDNEPR</sequence>
<feature type="compositionally biased region" description="Low complexity" evidence="1">
    <location>
        <begin position="330"/>
        <end position="346"/>
    </location>
</feature>
<accession>A0A3D8JSB6</accession>
<evidence type="ECO:0000259" key="2">
    <source>
        <dbReference type="Pfam" id="PF13699"/>
    </source>
</evidence>
<evidence type="ECO:0000313" key="4">
    <source>
        <dbReference type="Proteomes" id="UP000256838"/>
    </source>
</evidence>